<dbReference type="InterPro" id="IPR003961">
    <property type="entry name" value="FN3_dom"/>
</dbReference>
<evidence type="ECO:0000259" key="1">
    <source>
        <dbReference type="PROSITE" id="PS50853"/>
    </source>
</evidence>
<organism evidence="2 3">
    <name type="scientific">Clavelina lepadiformis</name>
    <name type="common">Light-bulb sea squirt</name>
    <name type="synonym">Ascidia lepadiformis</name>
    <dbReference type="NCBI Taxonomy" id="159417"/>
    <lineage>
        <taxon>Eukaryota</taxon>
        <taxon>Metazoa</taxon>
        <taxon>Chordata</taxon>
        <taxon>Tunicata</taxon>
        <taxon>Ascidiacea</taxon>
        <taxon>Aplousobranchia</taxon>
        <taxon>Clavelinidae</taxon>
        <taxon>Clavelina</taxon>
    </lineage>
</organism>
<dbReference type="PROSITE" id="PS50853">
    <property type="entry name" value="FN3"/>
    <property type="match status" value="1"/>
</dbReference>
<dbReference type="SMART" id="SM00060">
    <property type="entry name" value="FN3"/>
    <property type="match status" value="2"/>
</dbReference>
<dbReference type="InterPro" id="IPR013783">
    <property type="entry name" value="Ig-like_fold"/>
</dbReference>
<evidence type="ECO:0000313" key="3">
    <source>
        <dbReference type="Proteomes" id="UP001642483"/>
    </source>
</evidence>
<evidence type="ECO:0000313" key="2">
    <source>
        <dbReference type="EMBL" id="CAK8683252.1"/>
    </source>
</evidence>
<gene>
    <name evidence="2" type="ORF">CVLEPA_LOCUS14344</name>
</gene>
<dbReference type="EMBL" id="CAWYQH010000097">
    <property type="protein sequence ID" value="CAK8683252.1"/>
    <property type="molecule type" value="Genomic_DNA"/>
</dbReference>
<sequence>MRIDSGFVPVDLHDIRVRTNPNNLPRGTSLVSARPINANNGNVDNKVFRLNFLHSSDSLKGFRKMKTFGIVLSVLLLGVLTANGQDEQNAGEISGSVAARAVVLTWNHVEGATHYLVVLDGQSQNTTDTTASFGGLEPNTPYTAEASAFDANGSIIFVFPDFTFETVLERITNLRAKDITEISIEITWDERNDTTVFSVMVKDDEDELLEPFVRLSENTAFISGLQRLTFYNIYVAPVGADGVGETSVIRLRTDGEGVRIVNSWKNSEGLSGGQVMIYRSINIPRGPYMMRVFLPCPATNIKVWNADIDEELSSQDDGIYILVQNKIWQKRKADIGMNFYSLGDETFNCSIEEGSVNVEFSYSEPSARNVLSSNQAIPVSILEWATIDTGIVSLAGKMNVRLDEVYDNVNAPLSAAQSNQTFNMKPYHGQFIIALHSGEDCPGGISIGAVWGMTQKSSTGMEGALPSTMYFVQTEAQWPSNEIGLIYGYDADNCSSRNGVTTELIEGGPIVDAVFDAEDV</sequence>
<protein>
    <recommendedName>
        <fullName evidence="1">Fibronectin type-III domain-containing protein</fullName>
    </recommendedName>
</protein>
<dbReference type="CDD" id="cd00063">
    <property type="entry name" value="FN3"/>
    <property type="match status" value="1"/>
</dbReference>
<dbReference type="SUPFAM" id="SSF49265">
    <property type="entry name" value="Fibronectin type III"/>
    <property type="match status" value="1"/>
</dbReference>
<name>A0ABP0FUG5_CLALP</name>
<keyword evidence="3" id="KW-1185">Reference proteome</keyword>
<reference evidence="2 3" key="1">
    <citation type="submission" date="2024-02" db="EMBL/GenBank/DDBJ databases">
        <authorList>
            <person name="Daric V."/>
            <person name="Darras S."/>
        </authorList>
    </citation>
    <scope>NUCLEOTIDE SEQUENCE [LARGE SCALE GENOMIC DNA]</scope>
</reference>
<feature type="domain" description="Fibronectin type-III" evidence="1">
    <location>
        <begin position="170"/>
        <end position="257"/>
    </location>
</feature>
<comment type="caution">
    <text evidence="2">The sequence shown here is derived from an EMBL/GenBank/DDBJ whole genome shotgun (WGS) entry which is preliminary data.</text>
</comment>
<dbReference type="Gene3D" id="2.60.40.10">
    <property type="entry name" value="Immunoglobulins"/>
    <property type="match status" value="2"/>
</dbReference>
<dbReference type="InterPro" id="IPR036116">
    <property type="entry name" value="FN3_sf"/>
</dbReference>
<accession>A0ABP0FUG5</accession>
<dbReference type="Proteomes" id="UP001642483">
    <property type="component" value="Unassembled WGS sequence"/>
</dbReference>
<proteinExistence type="predicted"/>